<gene>
    <name evidence="2" type="primary">LOC106152465</name>
</gene>
<accession>A0A1S3H5W1</accession>
<evidence type="ECO:0000313" key="1">
    <source>
        <dbReference type="Proteomes" id="UP000085678"/>
    </source>
</evidence>
<dbReference type="PANTHER" id="PTHR39369">
    <property type="entry name" value="LIN-24 (TWENTY-FOUR) LIKE"/>
    <property type="match status" value="1"/>
</dbReference>
<reference evidence="2" key="1">
    <citation type="submission" date="2025-08" db="UniProtKB">
        <authorList>
            <consortium name="RefSeq"/>
        </authorList>
    </citation>
    <scope>IDENTIFICATION</scope>
    <source>
        <tissue evidence="2">Gonads</tissue>
    </source>
</reference>
<organism evidence="1 2">
    <name type="scientific">Lingula anatina</name>
    <name type="common">Brachiopod</name>
    <name type="synonym">Lingula unguis</name>
    <dbReference type="NCBI Taxonomy" id="7574"/>
    <lineage>
        <taxon>Eukaryota</taxon>
        <taxon>Metazoa</taxon>
        <taxon>Spiralia</taxon>
        <taxon>Lophotrochozoa</taxon>
        <taxon>Brachiopoda</taxon>
        <taxon>Linguliformea</taxon>
        <taxon>Lingulata</taxon>
        <taxon>Lingulida</taxon>
        <taxon>Linguloidea</taxon>
        <taxon>Lingulidae</taxon>
        <taxon>Lingula</taxon>
    </lineage>
</organism>
<protein>
    <submittedName>
        <fullName evidence="2">Uncharacterized protein LOC106152465</fullName>
    </submittedName>
</protein>
<dbReference type="InterPro" id="IPR004991">
    <property type="entry name" value="Aerolysin-like"/>
</dbReference>
<dbReference type="PANTHER" id="PTHR39369:SF6">
    <property type="entry name" value="LIN-24 (TWENTY-FOUR) LIKE"/>
    <property type="match status" value="1"/>
</dbReference>
<keyword evidence="1" id="KW-1185">Reference proteome</keyword>
<dbReference type="STRING" id="7574.A0A1S3H5W1"/>
<dbReference type="AlphaFoldDB" id="A0A1S3H5W1"/>
<dbReference type="CDD" id="cd20237">
    <property type="entry name" value="PFM_LIN24-like"/>
    <property type="match status" value="1"/>
</dbReference>
<dbReference type="GeneID" id="106152465"/>
<dbReference type="SUPFAM" id="SSF56973">
    <property type="entry name" value="Aerolisin/ETX pore-forming domain"/>
    <property type="match status" value="1"/>
</dbReference>
<evidence type="ECO:0000313" key="2">
    <source>
        <dbReference type="RefSeq" id="XP_013381510.1"/>
    </source>
</evidence>
<sequence>MPTEVVDIEDIMKAYAKDVFDRTKDKEQKRIPDEALEYTINWKRVKFIHAEPVYGNETRPKHPQAQVLFKTFFTNNTDREQDYSFQTQRVTRSSCNVEIERGVMMGQEMGVQLQTPCEVFQANAGFKREITLNRLEGEIAEEELSWGVDSQIRVAPKSQTLAELIVSETEYGGHFTIQSRFEGNVMISITNTRENNCLVKTVEGNVVNIFKREIENGLKGFRVEKNSVCFETKGRCHFRYGIEQHVKLSQQPLNNNDVVISQTL</sequence>
<name>A0A1S3H5W1_LINAN</name>
<dbReference type="KEGG" id="lak:106152465"/>
<dbReference type="OrthoDB" id="9977517at2759"/>
<dbReference type="Pfam" id="PF03318">
    <property type="entry name" value="ETX_MTX2"/>
    <property type="match status" value="1"/>
</dbReference>
<dbReference type="RefSeq" id="XP_013381510.1">
    <property type="nucleotide sequence ID" value="XM_013526056.1"/>
</dbReference>
<proteinExistence type="predicted"/>
<dbReference type="Gene3D" id="2.170.15.10">
    <property type="entry name" value="Proaerolysin, chain A, domain 3"/>
    <property type="match status" value="1"/>
</dbReference>
<dbReference type="InParanoid" id="A0A1S3H5W1"/>
<dbReference type="OMA" id="ECSEPTY"/>
<dbReference type="Proteomes" id="UP000085678">
    <property type="component" value="Unplaced"/>
</dbReference>